<dbReference type="InterPro" id="IPR029472">
    <property type="entry name" value="Copia-like_N"/>
</dbReference>
<dbReference type="AlphaFoldDB" id="A0A1U8BCN7"/>
<dbReference type="GeneID" id="104609701"/>
<evidence type="ECO:0000313" key="4">
    <source>
        <dbReference type="Proteomes" id="UP000189703"/>
    </source>
</evidence>
<feature type="domain" description="Reverse transcriptase Ty1/copia-type" evidence="2">
    <location>
        <begin position="596"/>
        <end position="783"/>
    </location>
</feature>
<dbReference type="CDD" id="cd09272">
    <property type="entry name" value="RNase_HI_RT_Ty1"/>
    <property type="match status" value="1"/>
</dbReference>
<feature type="domain" description="Retrotransposon Copia-like N-terminal" evidence="3">
    <location>
        <begin position="38"/>
        <end position="83"/>
    </location>
</feature>
<dbReference type="STRING" id="4432.A0A1U8BCN7"/>
<dbReference type="eggNOG" id="KOG0017">
    <property type="taxonomic scope" value="Eukaryota"/>
</dbReference>
<evidence type="ECO:0000259" key="3">
    <source>
        <dbReference type="Pfam" id="PF14244"/>
    </source>
</evidence>
<gene>
    <name evidence="5" type="primary">LOC104609701</name>
</gene>
<dbReference type="FunCoup" id="A0A1U8BCN7">
    <property type="interactions" value="6"/>
</dbReference>
<dbReference type="Pfam" id="PF14244">
    <property type="entry name" value="Retrotran_gag_3"/>
    <property type="match status" value="1"/>
</dbReference>
<organism evidence="4 5">
    <name type="scientific">Nelumbo nucifera</name>
    <name type="common">Sacred lotus</name>
    <dbReference type="NCBI Taxonomy" id="4432"/>
    <lineage>
        <taxon>Eukaryota</taxon>
        <taxon>Viridiplantae</taxon>
        <taxon>Streptophyta</taxon>
        <taxon>Embryophyta</taxon>
        <taxon>Tracheophyta</taxon>
        <taxon>Spermatophyta</taxon>
        <taxon>Magnoliopsida</taxon>
        <taxon>Proteales</taxon>
        <taxon>Nelumbonaceae</taxon>
        <taxon>Nelumbo</taxon>
    </lineage>
</organism>
<evidence type="ECO:0000259" key="2">
    <source>
        <dbReference type="Pfam" id="PF07727"/>
    </source>
</evidence>
<dbReference type="KEGG" id="nnu:104609701"/>
<dbReference type="Pfam" id="PF07727">
    <property type="entry name" value="RVT_2"/>
    <property type="match status" value="1"/>
</dbReference>
<dbReference type="PANTHER" id="PTHR37610:SF40">
    <property type="entry name" value="OS01G0909600 PROTEIN"/>
    <property type="match status" value="1"/>
</dbReference>
<evidence type="ECO:0000256" key="1">
    <source>
        <dbReference type="SAM" id="MobiDB-lite"/>
    </source>
</evidence>
<feature type="region of interest" description="Disordered" evidence="1">
    <location>
        <begin position="264"/>
        <end position="283"/>
    </location>
</feature>
<dbReference type="OMA" id="VACKETH"/>
<evidence type="ECO:0000313" key="5">
    <source>
        <dbReference type="RefSeq" id="XP_010274374.1"/>
    </source>
</evidence>
<dbReference type="Proteomes" id="UP000189703">
    <property type="component" value="Unplaced"/>
</dbReference>
<proteinExistence type="predicted"/>
<dbReference type="InterPro" id="IPR043502">
    <property type="entry name" value="DNA/RNA_pol_sf"/>
</dbReference>
<reference evidence="5" key="1">
    <citation type="submission" date="2025-08" db="UniProtKB">
        <authorList>
            <consortium name="RefSeq"/>
        </authorList>
    </citation>
    <scope>IDENTIFICATION</scope>
</reference>
<dbReference type="SUPFAM" id="SSF56672">
    <property type="entry name" value="DNA/RNA polymerases"/>
    <property type="match status" value="1"/>
</dbReference>
<sequence>MEVIEDPAVVVAPQTGTATVHKEMTSTFNGDPMALAKLDHPGIQLVTIPLIGNNYLSWSKSIKIALGAKAKLRFIDGRCVMPEEDSTDYDQWIRVDCMIRSWILNSISKEIVEPFLYASTTRELWLELEERFGESNGPQIYQIKREISTISQGSQSVVKYFTKLKKLWDELVCVQPIPQCTCKNCTCGVAKNVSDLACSNRLMQFLMGLSDDFDHVRNRILVMEPLPSVNEAYSMILRVEKQREVHLNLVEKVENSTMFVRASMGRGSDAKRGKHKKSSYNDKKNEKYEKLSCDHCSIGGYTKDTCFKLHGYLEWYKELKEQRSKVTGGRNVANTADNPLDVNMDRVVGKTTDQQVSLSKMIQQELSKMMKGRDTIEGNHVNFAHVEDFADSHQFYTSRDVVFHENVFPFLNVNNDSSKASLPIPFHDPILFDSNHLSTTPLKQNVDSAIDHIPTISPSTTIESIHIEIISDPIQPLNPIQSSFDTHHSDIPILTLRHSTRQKFKPAWMNDFVSNVIVLTNLPTVITTSNTTTSSGSSAYTPPTFPYHKSPIFTNTYIYLLSNVSSVPEPSSYYQARKNEKWIEAINKELQAFESNNTWELVPLPPKKKAIGSKWVYKVKYLLDGTIDSYKARLVAKGYHQIEGVDYNDSFSPVAKVVTVRIFLAIAIAKNWALHQLDINNAFLHGYLDEEVFIQPPQGYTKAKPHEVSLLKRSLYGLKQASRQWNVKFCVKLQAYGFTQSAHDHCLFTKSTSSSFLALLLYIDDVLVTGTHESEIQKLSQFVQSPTKAHWEAALHVLKYLKGTPSRGLFFPSTNDFSLKAYYDADWVACKETHRSLTGYCISLGSSLIFWKTKKKSTVSKSSAEAEYRSLATTVCELQWISYILQEFRISFPLLIPLRCDNLVALHITANPVFHERTKHLEIDCHLVRDKYKVGFVLPKHISTKL</sequence>
<dbReference type="InParanoid" id="A0A1U8BCN7"/>
<dbReference type="PANTHER" id="PTHR37610">
    <property type="entry name" value="CCHC-TYPE DOMAIN-CONTAINING PROTEIN"/>
    <property type="match status" value="1"/>
</dbReference>
<keyword evidence="4" id="KW-1185">Reference proteome</keyword>
<protein>
    <submittedName>
        <fullName evidence="5">Uncharacterized protein LOC104609701</fullName>
    </submittedName>
</protein>
<name>A0A1U8BCN7_NELNU</name>
<accession>A0A1U8BCN7</accession>
<dbReference type="RefSeq" id="XP_010274374.1">
    <property type="nucleotide sequence ID" value="XM_010276072.1"/>
</dbReference>
<dbReference type="InterPro" id="IPR013103">
    <property type="entry name" value="RVT_2"/>
</dbReference>
<dbReference type="OrthoDB" id="1749595at2759"/>